<dbReference type="InterPro" id="IPR002376">
    <property type="entry name" value="Formyl_transf_N"/>
</dbReference>
<keyword evidence="11 15" id="KW-0560">Oxidoreductase</keyword>
<dbReference type="Pfam" id="PF02911">
    <property type="entry name" value="Formyl_trans_C"/>
    <property type="match status" value="1"/>
</dbReference>
<dbReference type="SUPFAM" id="SSF53328">
    <property type="entry name" value="Formyltransferase"/>
    <property type="match status" value="1"/>
</dbReference>
<dbReference type="Pfam" id="PF17921">
    <property type="entry name" value="Integrase_H2C2"/>
    <property type="match status" value="1"/>
</dbReference>
<evidence type="ECO:0000256" key="15">
    <source>
        <dbReference type="RuleBase" id="RU003345"/>
    </source>
</evidence>
<evidence type="ECO:0000256" key="10">
    <source>
        <dbReference type="ARBA" id="ARBA00022918"/>
    </source>
</evidence>
<dbReference type="InterPro" id="IPR036397">
    <property type="entry name" value="RNaseH_sf"/>
</dbReference>
<dbReference type="SUPFAM" id="SSF50486">
    <property type="entry name" value="FMT C-terminal domain-like"/>
    <property type="match status" value="1"/>
</dbReference>
<dbReference type="Pfam" id="PF00171">
    <property type="entry name" value="Aldedh"/>
    <property type="match status" value="1"/>
</dbReference>
<comment type="catalytic activity">
    <reaction evidence="12">
        <text>(6R)-10-formyltetrahydrofolate + NADP(+) + H2O = (6S)-5,6,7,8-tetrahydrofolate + CO2 + NADPH + H(+)</text>
        <dbReference type="Rhea" id="RHEA:10180"/>
        <dbReference type="ChEBI" id="CHEBI:15377"/>
        <dbReference type="ChEBI" id="CHEBI:15378"/>
        <dbReference type="ChEBI" id="CHEBI:16526"/>
        <dbReference type="ChEBI" id="CHEBI:57453"/>
        <dbReference type="ChEBI" id="CHEBI:57783"/>
        <dbReference type="ChEBI" id="CHEBI:58349"/>
        <dbReference type="ChEBI" id="CHEBI:195366"/>
        <dbReference type="EC" id="1.5.1.6"/>
    </reaction>
    <physiologicalReaction direction="left-to-right" evidence="12">
        <dbReference type="Rhea" id="RHEA:10181"/>
    </physiologicalReaction>
</comment>
<name>A0ABY6K574_9ARAC</name>
<dbReference type="Pfam" id="PF03564">
    <property type="entry name" value="DUF1759"/>
    <property type="match status" value="1"/>
</dbReference>
<evidence type="ECO:0000256" key="3">
    <source>
        <dbReference type="ARBA" id="ARBA00012858"/>
    </source>
</evidence>
<dbReference type="InterPro" id="IPR016162">
    <property type="entry name" value="Ald_DH_N"/>
</dbReference>
<dbReference type="InterPro" id="IPR040676">
    <property type="entry name" value="DUF5641"/>
</dbReference>
<dbReference type="InterPro" id="IPR001555">
    <property type="entry name" value="GART_AS"/>
</dbReference>
<evidence type="ECO:0000256" key="1">
    <source>
        <dbReference type="ARBA" id="ARBA00007995"/>
    </source>
</evidence>
<dbReference type="PROSITE" id="PS50158">
    <property type="entry name" value="ZF_CCHC"/>
    <property type="match status" value="1"/>
</dbReference>
<dbReference type="EMBL" id="CP092864">
    <property type="protein sequence ID" value="UYV64016.1"/>
    <property type="molecule type" value="Genomic_DNA"/>
</dbReference>
<evidence type="ECO:0000256" key="2">
    <source>
        <dbReference type="ARBA" id="ARBA00010978"/>
    </source>
</evidence>
<dbReference type="InterPro" id="IPR016160">
    <property type="entry name" value="Ald_DH_CS_CYS"/>
</dbReference>
<evidence type="ECO:0000256" key="13">
    <source>
        <dbReference type="PROSITE-ProRule" id="PRU00047"/>
    </source>
</evidence>
<evidence type="ECO:0000256" key="4">
    <source>
        <dbReference type="ARBA" id="ARBA00022563"/>
    </source>
</evidence>
<dbReference type="InterPro" id="IPR005793">
    <property type="entry name" value="Formyl_trans_C"/>
</dbReference>
<evidence type="ECO:0000256" key="6">
    <source>
        <dbReference type="ARBA" id="ARBA00022695"/>
    </source>
</evidence>
<sequence length="2781" mass="314986">MTNLMTQSYWESDSPDLKVMIIIVDRSWRLLLLLESYYTKLVDLNEKYQALLVVKERITEESIDKEWQECDKYEEEKFDIQQKVSVLRNPDKEETIPIASEDTVINVKLPELALKSYDGSLEGWLPWWAQFSKIHENKNLSDSDRFLYLRQAIVPNSEAYRVVASYPVTGANYVLAVQALQERFGDPNILTELYVRRLLNSVISNVKKENRNLSSLYDELSSHLRSLETLGIDPQLSGIFLYPLVESSLPSDILKIWHRHPSSGYGMELAKREESDKGVGGAQERLRLLLDFLKAEVRSAQRLKFVEKGFKQEEPYKRSYNDGTRTRSNFRPATVSSLFGGRTNIKCFFCERTNQASHQCRSIMKMSPGERNDKIRSAHLCFKCLRKGHIQSQCREQLECKNCGRNHLEVLCEGNSSNRLTKPGRENLKENATEPIASLSSQACTGQVLLMTTVALLRGPNASRRVRILLDSGSQFSYIKQSLVWRIGIERKGEITIAKSLFGGNKIGEEKHGKFMLELENLGNKRDVIHIEALDQRKICDAIPPLPKRDWLEKLNIKGIILSQDNFKGQEIDILIGANYLGMVLTGKIVQVEADLTAVETKLGWTLMGNSPIIDSNDNVQQTLNLLTTRCDLKDLWDLEVLGIRDPVETCSKETRYQEIKEKFITKIQRQSDQRYSVGLPWKVEKESIPSNLNIAIKRLDISTKKMTSQNKLTEYSQIFRDWLTEGLIERVEENPLERRGYYLPHRPVYKLESKTTPIRPVFDASCLGHNGLSLNQCLEKGPNLLERIPEMMIRFRENKFGVTADIRKAFQMVVIEESERNYLRFLWWEKESDREPIAYRHKRLVFGLNCSPFVLNAVIEYHLQSIRGPLVQWAKILAQSFYMNNCITSLETKQEVQEFQKAAIEIMDRAKMDLREWEYSLEENPEKGTCTKILGVVWNKMEDSLKCELPDNLSIQPKLTKRLVLSMVQRIFDPLGFCAPVFLPRKLLLQRSWGLKLGWDTPLPEKVHIFCDASQIGYGAVAYLRSETGRENTLTLIWSKVRLAPMKSITIPRLELMAMVLGARLANAIQAALKRKCETTLWSDSTTALSWIKKEIEWRVFVRNRVREIQATTNLNDWRFVPSQLNPADLLSRGCSPSQFVQSRWWEGPEWLKKPKEFWPNSEFSINPKEIKVEENIMKTNINLNIDYKDWLLTRRSNYSLNIRVMSYVLRFLWKLKKQSTETGPLKVSELDLAEKKLIRMIQEKVSIEKSNATKSLRILKNTDGLWCVESKLLHGQVPEEFKTPIILPGDHPFVEQLIWEVHLKNGHVGVQFILSKLREKFWIIRGRKTIKKIISKCIACKRLKEKSLQRPMAALPENRIGLGKPFQITGVDLLGPLHLKEGGKVWVAAFTCAVYRAIHLELVNSLETGVFMMALHRFICRRGRPEKIYSDNGTNFAKLNRIFKRLDWTIIERETSIKRIQWIFIPPSAPWWGGFWERMVRTIKEMLIKMLGHRKLKYVQLQTALCEIESIINNRPLTYVSEDDNDLKPLTPNEFLQNGPESSFPEFENLKPEMLHTRYRELGQLKRELKQRFLKEYLGTLIQKSENIDRRQLKVGDVVLIGQENLKRMFWPKGRIVNLIPGKDGIVRVAHVKTSTGTLIRALQRLHPLEISSNVETIQMDNSNTEPQSDAFLGNRPNIESRDSRNRYATRDALADVATLGSFFSRLVARNARGRYRFASLADTIVVRGTVHCSNDSIPVPLNAWRDGVPQSTCLPLESAGQPSGGPASRGTTPMWLYAWPYKRCPIRPLPETTALPVDPATCRWPIVTDTVKNSLNNAGKSELKNENTKQTKKLKIETRAEMFGVRRLLQGGAAAAARRYLSLSARRDARSMRVAIIGQSAFASGVYRRLQQDGHQVVGVFTIPDKGREDPLAAAAREDGIPVFKIPRWRRNKAEGGGVVPEVMESYAGVKAELNVLPFCSQFIPMEVIRHPPLESIVYHPSILPRHRGASAVNWTLIQGDQRAGYSVFWADDGLDTGPLLLQESCDVLPDDTVDSLYQRFLFPSGIEGLARAVRMIADGSAPKDVQTEEGATYDPMLNKPELCQIHFEKLPGQQLHNFIRGMDKVPGAWIELEGQKVRVYGSQIWGDKPLPQGGRLYPVNGMSKEAIVHESGMLLFGSDNVAVNVTTLVQENGKMISASKYGLAQESTSDIQFSEEEIAFANEIKKIWQSILRIEVEDDTDFFKSGAGSMDVARLIEEIKASCGTQLENEDIYMATTFKEFIGSAVLKKRGGGKNGPKLEYTPVVVEANNLKLSFPNQLFIGNQFVNSSSGKTLKTYNPADESLICEVQCASKEDVDKAVNAAKKAFEEGDWSKMNARDRGKLLYKLADLMEENIEELATLESLDSGAVYTLALKTHIGMSIDTFRYFAGWCDKIQGSTIPINHARPNRNLTLTKKEPVGVCALVTPWNYPLMMVAWKLAPCLAAGNTAVVKPAQMSPLTALKLSELAVRAGFPPGVLNVLPGTGRECGQAMAEHPLVRKLGFTGSTPVGHQILEAAAKSNLKRVSLELGGKSPLIIFGDCDLDRTVRQAMGGVFFNKGENCIAAGRLFVDSSIHDAFVEKVVQEVSKMAIGDPLDRSTAHGPQNHRSHLEKLEEYCQIGQKEGAKLVYGGKRVDRPGLFFTPTVFTEVTDDMFIAKEESFGPIMIISRFEGGDLDAVIARANNTEFALASGVFTKDLTTALRVADRIQAGTCFVNCYNKTDVAAPFGGFKRSGFGKDLGELALHEYLQTKCVTIEY</sequence>
<dbReference type="Gene3D" id="3.30.420.10">
    <property type="entry name" value="Ribonuclease H-like superfamily/Ribonuclease H"/>
    <property type="match status" value="1"/>
</dbReference>
<dbReference type="CDD" id="cd08703">
    <property type="entry name" value="FDH_Hydrolase_C"/>
    <property type="match status" value="1"/>
</dbReference>
<dbReference type="InterPro" id="IPR043502">
    <property type="entry name" value="DNA/RNA_pol_sf"/>
</dbReference>
<feature type="domain" description="Integrase catalytic" evidence="19">
    <location>
        <begin position="1363"/>
        <end position="1542"/>
    </location>
</feature>
<organism evidence="20 21">
    <name type="scientific">Cordylochernes scorpioides</name>
    <dbReference type="NCBI Taxonomy" id="51811"/>
    <lineage>
        <taxon>Eukaryota</taxon>
        <taxon>Metazoa</taxon>
        <taxon>Ecdysozoa</taxon>
        <taxon>Arthropoda</taxon>
        <taxon>Chelicerata</taxon>
        <taxon>Arachnida</taxon>
        <taxon>Pseudoscorpiones</taxon>
        <taxon>Cheliferoidea</taxon>
        <taxon>Chernetidae</taxon>
        <taxon>Cordylochernes</taxon>
    </lineage>
</organism>
<dbReference type="InterPro" id="IPR029510">
    <property type="entry name" value="Ald_DH_CS_GLU"/>
</dbReference>
<keyword evidence="10" id="KW-0695">RNA-directed DNA polymerase</keyword>
<dbReference type="Gene3D" id="1.10.1200.10">
    <property type="entry name" value="ACP-like"/>
    <property type="match status" value="1"/>
</dbReference>
<comment type="similarity">
    <text evidence="1">In the C-terminal section; belongs to the aldehyde dehydrogenase family. ALDH1L subfamily.</text>
</comment>
<keyword evidence="4" id="KW-0554">One-carbon metabolism</keyword>
<evidence type="ECO:0000313" key="20">
    <source>
        <dbReference type="EMBL" id="UYV64016.1"/>
    </source>
</evidence>
<protein>
    <recommendedName>
        <fullName evidence="3">formyltetrahydrofolate dehydrogenase</fullName>
        <ecNumber evidence="3">1.5.1.6</ecNumber>
    </recommendedName>
</protein>
<dbReference type="SUPFAM" id="SSF53098">
    <property type="entry name" value="Ribonuclease H-like"/>
    <property type="match status" value="1"/>
</dbReference>
<feature type="domain" description="Carrier" evidence="17">
    <location>
        <begin position="2199"/>
        <end position="2273"/>
    </location>
</feature>
<dbReference type="InterPro" id="IPR012337">
    <property type="entry name" value="RNaseH-like_sf"/>
</dbReference>
<keyword evidence="5" id="KW-0808">Transferase</keyword>
<evidence type="ECO:0000259" key="18">
    <source>
        <dbReference type="PROSITE" id="PS50158"/>
    </source>
</evidence>
<dbReference type="InterPro" id="IPR001878">
    <property type="entry name" value="Znf_CCHC"/>
</dbReference>
<dbReference type="Pfam" id="PF00550">
    <property type="entry name" value="PP-binding"/>
    <property type="match status" value="1"/>
</dbReference>
<dbReference type="Gene3D" id="1.10.340.70">
    <property type="match status" value="1"/>
</dbReference>
<dbReference type="InterPro" id="IPR008042">
    <property type="entry name" value="Retrotrans_Pao"/>
</dbReference>
<dbReference type="Pfam" id="PF05380">
    <property type="entry name" value="Peptidase_A17"/>
    <property type="match status" value="1"/>
</dbReference>
<evidence type="ECO:0000256" key="11">
    <source>
        <dbReference type="ARBA" id="ARBA00023002"/>
    </source>
</evidence>
<evidence type="ECO:0000256" key="12">
    <source>
        <dbReference type="ARBA" id="ARBA00048239"/>
    </source>
</evidence>
<evidence type="ECO:0000256" key="9">
    <source>
        <dbReference type="ARBA" id="ARBA00022801"/>
    </source>
</evidence>
<gene>
    <name evidence="20" type="ORF">LAZ67_2006336</name>
</gene>
<keyword evidence="8" id="KW-0255">Endonuclease</keyword>
<dbReference type="InterPro" id="IPR009081">
    <property type="entry name" value="PP-bd_ACP"/>
</dbReference>
<dbReference type="PROSITE" id="PS50075">
    <property type="entry name" value="CARRIER"/>
    <property type="match status" value="1"/>
</dbReference>
<keyword evidence="7" id="KW-0540">Nuclease</keyword>
<accession>A0ABY6K574</accession>
<evidence type="ECO:0000256" key="7">
    <source>
        <dbReference type="ARBA" id="ARBA00022722"/>
    </source>
</evidence>
<evidence type="ECO:0000256" key="5">
    <source>
        <dbReference type="ARBA" id="ARBA00022679"/>
    </source>
</evidence>
<dbReference type="InterPro" id="IPR001584">
    <property type="entry name" value="Integrase_cat-core"/>
</dbReference>
<keyword evidence="13" id="KW-0479">Metal-binding</keyword>
<dbReference type="InterPro" id="IPR041588">
    <property type="entry name" value="Integrase_H2C2"/>
</dbReference>
<evidence type="ECO:0000259" key="17">
    <source>
        <dbReference type="PROSITE" id="PS50075"/>
    </source>
</evidence>
<dbReference type="InterPro" id="IPR043128">
    <property type="entry name" value="Rev_trsase/Diguanyl_cyclase"/>
</dbReference>
<dbReference type="Gene3D" id="3.10.10.10">
    <property type="entry name" value="HIV Type 1 Reverse Transcriptase, subunit A, domain 1"/>
    <property type="match status" value="1"/>
</dbReference>
<dbReference type="PANTHER" id="PTHR47331:SF1">
    <property type="entry name" value="GAG-LIKE PROTEIN"/>
    <property type="match status" value="1"/>
</dbReference>
<dbReference type="InterPro" id="IPR001969">
    <property type="entry name" value="Aspartic_peptidase_AS"/>
</dbReference>
<dbReference type="PROSITE" id="PS00373">
    <property type="entry name" value="GART"/>
    <property type="match status" value="1"/>
</dbReference>
<dbReference type="InterPro" id="IPR016161">
    <property type="entry name" value="Ald_DH/histidinol_DH"/>
</dbReference>
<dbReference type="InterPro" id="IPR036736">
    <property type="entry name" value="ACP-like_sf"/>
</dbReference>
<dbReference type="SUPFAM" id="SSF47336">
    <property type="entry name" value="ACP-like"/>
    <property type="match status" value="1"/>
</dbReference>
<keyword evidence="6" id="KW-0548">Nucleotidyltransferase</keyword>
<dbReference type="EC" id="1.5.1.6" evidence="3"/>
<dbReference type="PROSITE" id="PS00687">
    <property type="entry name" value="ALDEHYDE_DEHYDR_GLU"/>
    <property type="match status" value="1"/>
</dbReference>
<dbReference type="PANTHER" id="PTHR47331">
    <property type="entry name" value="PHD-TYPE DOMAIN-CONTAINING PROTEIN"/>
    <property type="match status" value="1"/>
</dbReference>
<dbReference type="Gene3D" id="3.40.309.10">
    <property type="entry name" value="Aldehyde Dehydrogenase, Chain A, domain 2"/>
    <property type="match status" value="1"/>
</dbReference>
<evidence type="ECO:0000256" key="16">
    <source>
        <dbReference type="SAM" id="MobiDB-lite"/>
    </source>
</evidence>
<proteinExistence type="inferred from homology"/>
<feature type="active site" evidence="14">
    <location>
        <position position="2552"/>
    </location>
</feature>
<dbReference type="Proteomes" id="UP001235939">
    <property type="component" value="Chromosome 02"/>
</dbReference>
<dbReference type="PROSITE" id="PS00070">
    <property type="entry name" value="ALDEHYDE_DEHYDR_CYS"/>
    <property type="match status" value="1"/>
</dbReference>
<dbReference type="InterPro" id="IPR015590">
    <property type="entry name" value="Aldehyde_DH_dom"/>
</dbReference>
<evidence type="ECO:0000256" key="14">
    <source>
        <dbReference type="PROSITE-ProRule" id="PRU10007"/>
    </source>
</evidence>
<dbReference type="InterPro" id="IPR016163">
    <property type="entry name" value="Ald_DH_C"/>
</dbReference>
<dbReference type="Gene3D" id="3.10.25.10">
    <property type="entry name" value="Formyl transferase, C-terminal domain"/>
    <property type="match status" value="1"/>
</dbReference>
<feature type="region of interest" description="Disordered" evidence="16">
    <location>
        <begin position="1664"/>
        <end position="1684"/>
    </location>
</feature>
<dbReference type="Gene3D" id="3.40.50.170">
    <property type="entry name" value="Formyl transferase, N-terminal domain"/>
    <property type="match status" value="1"/>
</dbReference>
<keyword evidence="13" id="KW-0863">Zinc-finger</keyword>
<reference evidence="20 21" key="1">
    <citation type="submission" date="2022-01" db="EMBL/GenBank/DDBJ databases">
        <title>A chromosomal length assembly of Cordylochernes scorpioides.</title>
        <authorList>
            <person name="Zeh D."/>
            <person name="Zeh J."/>
        </authorList>
    </citation>
    <scope>NUCLEOTIDE SEQUENCE [LARGE SCALE GENOMIC DNA]</scope>
    <source>
        <strain evidence="20">IN4F17</strain>
        <tissue evidence="20">Whole Body</tissue>
    </source>
</reference>
<dbReference type="InterPro" id="IPR037022">
    <property type="entry name" value="Formyl_trans_C_sf"/>
</dbReference>
<keyword evidence="13" id="KW-0862">Zinc</keyword>
<dbReference type="InterPro" id="IPR005312">
    <property type="entry name" value="DUF1759"/>
</dbReference>
<dbReference type="SUPFAM" id="SSF53720">
    <property type="entry name" value="ALDH-like"/>
    <property type="match status" value="1"/>
</dbReference>
<dbReference type="PROSITE" id="PS50994">
    <property type="entry name" value="INTEGRASE"/>
    <property type="match status" value="1"/>
</dbReference>
<dbReference type="Gene3D" id="3.40.605.10">
    <property type="entry name" value="Aldehyde Dehydrogenase, Chain A, domain 1"/>
    <property type="match status" value="1"/>
</dbReference>
<comment type="similarity">
    <text evidence="2">In the N-terminal section; belongs to the GART family.</text>
</comment>
<dbReference type="Pfam" id="PF18701">
    <property type="entry name" value="DUF5641"/>
    <property type="match status" value="1"/>
</dbReference>
<comment type="similarity">
    <text evidence="15">Belongs to the aldehyde dehydrogenase family.</text>
</comment>
<evidence type="ECO:0000259" key="19">
    <source>
        <dbReference type="PROSITE" id="PS50994"/>
    </source>
</evidence>
<keyword evidence="9" id="KW-0378">Hydrolase</keyword>
<dbReference type="SUPFAM" id="SSF56672">
    <property type="entry name" value="DNA/RNA polymerases"/>
    <property type="match status" value="1"/>
</dbReference>
<evidence type="ECO:0000256" key="8">
    <source>
        <dbReference type="ARBA" id="ARBA00022759"/>
    </source>
</evidence>
<dbReference type="InterPro" id="IPR036477">
    <property type="entry name" value="Formyl_transf_N_sf"/>
</dbReference>
<dbReference type="PROSITE" id="PS00141">
    <property type="entry name" value="ASP_PROTEASE"/>
    <property type="match status" value="1"/>
</dbReference>
<dbReference type="Pfam" id="PF00551">
    <property type="entry name" value="Formyl_trans_N"/>
    <property type="match status" value="1"/>
</dbReference>
<dbReference type="Gene3D" id="3.30.70.270">
    <property type="match status" value="1"/>
</dbReference>
<dbReference type="InterPro" id="IPR011034">
    <property type="entry name" value="Formyl_transferase-like_C_sf"/>
</dbReference>
<feature type="domain" description="CCHC-type" evidence="18">
    <location>
        <begin position="381"/>
        <end position="396"/>
    </location>
</feature>
<evidence type="ECO:0000313" key="21">
    <source>
        <dbReference type="Proteomes" id="UP001235939"/>
    </source>
</evidence>
<keyword evidence="21" id="KW-1185">Reference proteome</keyword>